<evidence type="ECO:0000313" key="7">
    <source>
        <dbReference type="EMBL" id="WCR12407.1"/>
    </source>
</evidence>
<protein>
    <recommendedName>
        <fullName evidence="4">Methyltransferase</fullName>
        <ecNumber evidence="4">2.1.1.-</ecNumber>
    </recommendedName>
</protein>
<evidence type="ECO:0000256" key="1">
    <source>
        <dbReference type="ARBA" id="ARBA00022603"/>
    </source>
</evidence>
<keyword evidence="2" id="KW-0808">Transferase</keyword>
<dbReference type="RefSeq" id="WP_083412891.1">
    <property type="nucleotide sequence ID" value="NZ_CP067134.1"/>
</dbReference>
<dbReference type="InterPro" id="IPR003115">
    <property type="entry name" value="ParB_N"/>
</dbReference>
<evidence type="ECO:0000256" key="4">
    <source>
        <dbReference type="RuleBase" id="RU362026"/>
    </source>
</evidence>
<dbReference type="Gene3D" id="3.40.50.150">
    <property type="entry name" value="Vaccinia Virus protein VP39"/>
    <property type="match status" value="1"/>
</dbReference>
<dbReference type="SMART" id="SM00470">
    <property type="entry name" value="ParB"/>
    <property type="match status" value="1"/>
</dbReference>
<evidence type="ECO:0000259" key="6">
    <source>
        <dbReference type="SMART" id="SM00470"/>
    </source>
</evidence>
<feature type="region of interest" description="Disordered" evidence="5">
    <location>
        <begin position="396"/>
        <end position="435"/>
    </location>
</feature>
<dbReference type="PIRSF" id="PIRSF036758">
    <property type="entry name" value="Aden_M_ParB"/>
    <property type="match status" value="1"/>
</dbReference>
<dbReference type="EMBL" id="CP067134">
    <property type="protein sequence ID" value="WCR12407.1"/>
    <property type="molecule type" value="Genomic_DNA"/>
</dbReference>
<dbReference type="PANTHER" id="PTHR33375:SF1">
    <property type="entry name" value="CHROMOSOME-PARTITIONING PROTEIN PARB-RELATED"/>
    <property type="match status" value="1"/>
</dbReference>
<dbReference type="Pfam" id="PF02195">
    <property type="entry name" value="ParB_N"/>
    <property type="match status" value="1"/>
</dbReference>
<comment type="similarity">
    <text evidence="4">Belongs to the N(4)/N(6)-methyltransferase family.</text>
</comment>
<dbReference type="PANTHER" id="PTHR33375">
    <property type="entry name" value="CHROMOSOME-PARTITIONING PROTEIN PARB-RELATED"/>
    <property type="match status" value="1"/>
</dbReference>
<keyword evidence="1" id="KW-0489">Methyltransferase</keyword>
<dbReference type="Proteomes" id="UP001218412">
    <property type="component" value="Chromosome"/>
</dbReference>
<dbReference type="Pfam" id="PF01555">
    <property type="entry name" value="N6_N4_Mtase"/>
    <property type="match status" value="1"/>
</dbReference>
<dbReference type="SUPFAM" id="SSF110849">
    <property type="entry name" value="ParB/Sulfiredoxin"/>
    <property type="match status" value="1"/>
</dbReference>
<dbReference type="InterPro" id="IPR001091">
    <property type="entry name" value="RM_Methyltransferase"/>
</dbReference>
<dbReference type="PRINTS" id="PR00508">
    <property type="entry name" value="S21N4MTFRASE"/>
</dbReference>
<dbReference type="Gene3D" id="3.90.1530.10">
    <property type="entry name" value="Conserved hypothetical protein from pyrococcus furiosus pfu- 392566-001, ParB domain"/>
    <property type="match status" value="1"/>
</dbReference>
<dbReference type="InterPro" id="IPR002941">
    <property type="entry name" value="DNA_methylase_N4/N6"/>
</dbReference>
<evidence type="ECO:0000256" key="5">
    <source>
        <dbReference type="SAM" id="MobiDB-lite"/>
    </source>
</evidence>
<evidence type="ECO:0000256" key="3">
    <source>
        <dbReference type="ARBA" id="ARBA00047942"/>
    </source>
</evidence>
<name>A0ABY7SZC8_9RHOB</name>
<dbReference type="CDD" id="cd16403">
    <property type="entry name" value="ParB_N_like_MT"/>
    <property type="match status" value="1"/>
</dbReference>
<organism evidence="7 8">
    <name type="scientific">Paracoccus stylophorae</name>
    <dbReference type="NCBI Taxonomy" id="659350"/>
    <lineage>
        <taxon>Bacteria</taxon>
        <taxon>Pseudomonadati</taxon>
        <taxon>Pseudomonadota</taxon>
        <taxon>Alphaproteobacteria</taxon>
        <taxon>Rhodobacterales</taxon>
        <taxon>Paracoccaceae</taxon>
        <taxon>Paracoccus</taxon>
    </lineage>
</organism>
<dbReference type="EC" id="2.1.1.-" evidence="4"/>
<evidence type="ECO:0000313" key="8">
    <source>
        <dbReference type="Proteomes" id="UP001218412"/>
    </source>
</evidence>
<proteinExistence type="inferred from homology"/>
<comment type="catalytic activity">
    <reaction evidence="3">
        <text>a 2'-deoxyadenosine in DNA + S-adenosyl-L-methionine = an N(6)-methyl-2'-deoxyadenosine in DNA + S-adenosyl-L-homocysteine + H(+)</text>
        <dbReference type="Rhea" id="RHEA:15197"/>
        <dbReference type="Rhea" id="RHEA-COMP:12418"/>
        <dbReference type="Rhea" id="RHEA-COMP:12419"/>
        <dbReference type="ChEBI" id="CHEBI:15378"/>
        <dbReference type="ChEBI" id="CHEBI:57856"/>
        <dbReference type="ChEBI" id="CHEBI:59789"/>
        <dbReference type="ChEBI" id="CHEBI:90615"/>
        <dbReference type="ChEBI" id="CHEBI:90616"/>
        <dbReference type="EC" id="2.1.1.72"/>
    </reaction>
</comment>
<dbReference type="InterPro" id="IPR050336">
    <property type="entry name" value="Chromosome_partition/occlusion"/>
</dbReference>
<gene>
    <name evidence="7" type="ORF">JHW45_00945</name>
</gene>
<keyword evidence="8" id="KW-1185">Reference proteome</keyword>
<dbReference type="InterPro" id="IPR015840">
    <property type="entry name" value="DNA_MeTrfase_ParB"/>
</dbReference>
<feature type="domain" description="ParB-like N-terminal" evidence="6">
    <location>
        <begin position="1"/>
        <end position="86"/>
    </location>
</feature>
<dbReference type="InterPro" id="IPR029063">
    <property type="entry name" value="SAM-dependent_MTases_sf"/>
</dbReference>
<sequence>MMPVGQLVPYARNARTHSEDQVAQISASITEFGFTNPILIGEDSVIIAGHGRLMAAQRLGLSEVPVIVLAHLNAAQRRALVVADNKIALNAGWDTEILLEQIELIRADGFDIDLVGFSDDELGELLAEIEAPETAGAIEGEDDIPAPPADPVSRPGDLWMLGHHRLLCGDSTVATDVERVLAGVTPLLMVTDPPYGVEYDPSWRNQAGASATKRTGKVLNDDRADWREAWALFPGDVAYVWHGALHATTVADSLIASGFNIRSQIIWAKDRLILSRGDYHWQHEPCWYAVRAKGKGHWAGDRKQTTLWHITSRDQDAETVHGTQKPVECMRRPVLNNSSPGQAIYEPFMGSGTTLIAAETTGRTCLGIELNPAYVDVAIERWQNLTGGVAMLESDGRSFTEISGDRSSASPGTPAAQASDPDPQPKPARKRKTAA</sequence>
<dbReference type="SUPFAM" id="SSF53335">
    <property type="entry name" value="S-adenosyl-L-methionine-dependent methyltransferases"/>
    <property type="match status" value="1"/>
</dbReference>
<reference evidence="7 8" key="1">
    <citation type="submission" date="2021-01" db="EMBL/GenBank/DDBJ databases">
        <title>Biogeographic distribution of Paracoccus.</title>
        <authorList>
            <person name="Hollensteiner J."/>
            <person name="Leineberger J."/>
            <person name="Brinkhoff T."/>
            <person name="Daniel R."/>
        </authorList>
    </citation>
    <scope>NUCLEOTIDE SEQUENCE [LARGE SCALE GENOMIC DNA]</scope>
    <source>
        <strain evidence="7 8">LMG25392</strain>
    </source>
</reference>
<accession>A0ABY7SZC8</accession>
<dbReference type="InterPro" id="IPR036086">
    <property type="entry name" value="ParB/Sulfiredoxin_sf"/>
</dbReference>
<evidence type="ECO:0000256" key="2">
    <source>
        <dbReference type="ARBA" id="ARBA00022679"/>
    </source>
</evidence>